<gene>
    <name evidence="2" type="ORF">GO485_26785</name>
    <name evidence="3" type="ORF">IP92_04008</name>
</gene>
<dbReference type="OrthoDB" id="8198236at2"/>
<reference evidence="3" key="2">
    <citation type="submission" date="2019-07" db="EMBL/GenBank/DDBJ databases">
        <authorList>
            <person name="Whitman W."/>
            <person name="Huntemann M."/>
            <person name="Clum A."/>
            <person name="Pillay M."/>
            <person name="Palaniappan K."/>
            <person name="Varghese N."/>
            <person name="Mikhailova N."/>
            <person name="Stamatis D."/>
            <person name="Reddy T."/>
            <person name="Daum C."/>
            <person name="Shapiro N."/>
            <person name="Ivanova N."/>
            <person name="Kyrpides N."/>
            <person name="Woyke T."/>
        </authorList>
    </citation>
    <scope>NUCLEOTIDE SEQUENCE</scope>
    <source>
        <strain evidence="3">CGMCC 1.10685</strain>
    </source>
</reference>
<reference evidence="3 4" key="1">
    <citation type="journal article" date="2015" name="Stand. Genomic Sci.">
        <title>Genomic Encyclopedia of Bacterial and Archaeal Type Strains, Phase III: the genomes of soil and plant-associated and newly described type strains.</title>
        <authorList>
            <person name="Whitman W.B."/>
            <person name="Woyke T."/>
            <person name="Klenk H.P."/>
            <person name="Zhou Y."/>
            <person name="Lilburn T.G."/>
            <person name="Beck B.J."/>
            <person name="De Vos P."/>
            <person name="Vandamme P."/>
            <person name="Eisen J.A."/>
            <person name="Garrity G."/>
            <person name="Hugenholtz P."/>
            <person name="Kyrpides N.C."/>
        </authorList>
    </citation>
    <scope>NUCLEOTIDE SEQUENCE [LARGE SCALE GENOMIC DNA]</scope>
    <source>
        <strain evidence="3 4">CGMCC 1.10685</strain>
    </source>
</reference>
<protein>
    <submittedName>
        <fullName evidence="2">PEP-CTERM sorting domain-containing protein</fullName>
    </submittedName>
    <submittedName>
        <fullName evidence="3">Putative secreted protein with PEP-CTERM sorting signal</fullName>
    </submittedName>
</protein>
<name>A0A562PLC1_9BURK</name>
<dbReference type="Gene3D" id="3.40.390.10">
    <property type="entry name" value="Collagenase (Catalytic Domain)"/>
    <property type="match status" value="1"/>
</dbReference>
<dbReference type="Proteomes" id="UP000315112">
    <property type="component" value="Unassembled WGS sequence"/>
</dbReference>
<dbReference type="EMBL" id="CP046904">
    <property type="protein sequence ID" value="QGZ42290.1"/>
    <property type="molecule type" value="Genomic_DNA"/>
</dbReference>
<keyword evidence="5" id="KW-1185">Reference proteome</keyword>
<dbReference type="EMBL" id="VLKW01000008">
    <property type="protein sequence ID" value="TWI44836.1"/>
    <property type="molecule type" value="Genomic_DNA"/>
</dbReference>
<organism evidence="3 4">
    <name type="scientific">Pseudoduganella flava</name>
    <dbReference type="NCBI Taxonomy" id="871742"/>
    <lineage>
        <taxon>Bacteria</taxon>
        <taxon>Pseudomonadati</taxon>
        <taxon>Pseudomonadota</taxon>
        <taxon>Betaproteobacteria</taxon>
        <taxon>Burkholderiales</taxon>
        <taxon>Oxalobacteraceae</taxon>
        <taxon>Telluria group</taxon>
        <taxon>Pseudoduganella</taxon>
    </lineage>
</organism>
<sequence length="364" mass="38443">MKTMLSALTLITAAAAGSADAAPVFNFQFIPGTSAEAQQGFLAAAARWSSLLDDDVTINMTVGFNPLDPGILGQAQSARQLYSYSTVRDALAADAKSAYDATAVAHLPTGGSFGMLLNYTANNPNGMGSPVPYVDNNGNANNTNLRITTASARALGLATAPQTISGCIGSCDGFIQFSSNYTFDFNPNDGIDADAFDFVGVAAHEIGHTLGFISGVDILDYNSTAPDFYNDDEFTYVTTLDMFRHSAQSTASGVIDWTADERDKYFSLDGGATQGPLFSTGVTHGDGRQASHWKDDLFIGLMDPTAGMGELLQISQNDVMAMDVIGWDVSPIPEPSTAGMLAAGLMLLGGRKVRKSKLFRKSTK</sequence>
<dbReference type="AlphaFoldDB" id="A0A562PLC1"/>
<evidence type="ECO:0000313" key="2">
    <source>
        <dbReference type="EMBL" id="QGZ42290.1"/>
    </source>
</evidence>
<dbReference type="Proteomes" id="UP000437862">
    <property type="component" value="Chromosome"/>
</dbReference>
<evidence type="ECO:0000313" key="3">
    <source>
        <dbReference type="EMBL" id="TWI44836.1"/>
    </source>
</evidence>
<keyword evidence="1" id="KW-0732">Signal</keyword>
<feature type="signal peptide" evidence="1">
    <location>
        <begin position="1"/>
        <end position="21"/>
    </location>
</feature>
<dbReference type="InterPro" id="IPR024079">
    <property type="entry name" value="MetalloPept_cat_dom_sf"/>
</dbReference>
<dbReference type="NCBIfam" id="TIGR02595">
    <property type="entry name" value="PEP_CTERM"/>
    <property type="match status" value="1"/>
</dbReference>
<dbReference type="InterPro" id="IPR013424">
    <property type="entry name" value="Ice-binding_C"/>
</dbReference>
<evidence type="ECO:0000313" key="4">
    <source>
        <dbReference type="Proteomes" id="UP000315112"/>
    </source>
</evidence>
<accession>A0A562PLC1</accession>
<evidence type="ECO:0000256" key="1">
    <source>
        <dbReference type="SAM" id="SignalP"/>
    </source>
</evidence>
<feature type="chain" id="PRO_5044617823" evidence="1">
    <location>
        <begin position="22"/>
        <end position="364"/>
    </location>
</feature>
<evidence type="ECO:0000313" key="5">
    <source>
        <dbReference type="Proteomes" id="UP000437862"/>
    </source>
</evidence>
<reference evidence="2 5" key="3">
    <citation type="submission" date="2019-12" db="EMBL/GenBank/DDBJ databases">
        <title>Draft Genome Sequences of Six Type Strains of the Genus Massilia.</title>
        <authorList>
            <person name="Miess H."/>
            <person name="Frediansyah A."/>
            <person name="Goeker M."/>
            <person name="Gross H."/>
        </authorList>
    </citation>
    <scope>NUCLEOTIDE SEQUENCE [LARGE SCALE GENOMIC DNA]</scope>
    <source>
        <strain evidence="2 5">DSM 26639</strain>
    </source>
</reference>
<dbReference type="RefSeq" id="WP_145878343.1">
    <property type="nucleotide sequence ID" value="NZ_CP046904.1"/>
</dbReference>
<dbReference type="NCBIfam" id="NF038122">
    <property type="entry name" value="metallo_LGF"/>
    <property type="match status" value="1"/>
</dbReference>
<dbReference type="GO" id="GO:0008237">
    <property type="term" value="F:metallopeptidase activity"/>
    <property type="evidence" value="ECO:0007669"/>
    <property type="project" value="InterPro"/>
</dbReference>
<dbReference type="SUPFAM" id="SSF55486">
    <property type="entry name" value="Metalloproteases ('zincins'), catalytic domain"/>
    <property type="match status" value="1"/>
</dbReference>
<proteinExistence type="predicted"/>